<evidence type="ECO:0000259" key="2">
    <source>
        <dbReference type="PROSITE" id="PS50181"/>
    </source>
</evidence>
<reference evidence="4" key="1">
    <citation type="submission" date="2013-09" db="EMBL/GenBank/DDBJ databases">
        <title>Corchorus olitorius genome sequencing.</title>
        <authorList>
            <person name="Alam M."/>
            <person name="Haque M.S."/>
            <person name="Islam M.S."/>
            <person name="Emdad E.M."/>
            <person name="Islam M.M."/>
            <person name="Ahmed B."/>
            <person name="Halim A."/>
            <person name="Hossen Q.M.M."/>
            <person name="Hossain M.Z."/>
            <person name="Ahmed R."/>
            <person name="Khan M.M."/>
            <person name="Islam R."/>
            <person name="Rashid M.M."/>
            <person name="Khan S.A."/>
            <person name="Rahman M.S."/>
            <person name="Alam M."/>
            <person name="Yahiya A.S."/>
            <person name="Khan M.S."/>
            <person name="Azam M.S."/>
            <person name="Haque T."/>
            <person name="Lashkar M.Z.H."/>
            <person name="Akhand A.I."/>
            <person name="Morshed G."/>
            <person name="Roy S."/>
            <person name="Uddin K.S."/>
            <person name="Rabeya T."/>
            <person name="Hossain A.S."/>
            <person name="Chowdhury A."/>
            <person name="Snigdha A.R."/>
            <person name="Mortoza M.S."/>
            <person name="Matin S.A."/>
            <person name="Hoque S.M.E."/>
            <person name="Islam M.K."/>
            <person name="Roy D.K."/>
            <person name="Haider R."/>
            <person name="Moosa M.M."/>
            <person name="Elias S.M."/>
            <person name="Hasan A.M."/>
            <person name="Jahan S."/>
            <person name="Shafiuddin M."/>
            <person name="Mahmood N."/>
            <person name="Shommy N.S."/>
        </authorList>
    </citation>
    <scope>NUCLEOTIDE SEQUENCE [LARGE SCALE GENOMIC DNA]</scope>
    <source>
        <strain evidence="4">cv. O-4</strain>
    </source>
</reference>
<dbReference type="SUPFAM" id="SSF81383">
    <property type="entry name" value="F-box domain"/>
    <property type="match status" value="1"/>
</dbReference>
<dbReference type="EMBL" id="AWUE01015440">
    <property type="protein sequence ID" value="OMO97482.1"/>
    <property type="molecule type" value="Genomic_DNA"/>
</dbReference>
<comment type="caution">
    <text evidence="3">The sequence shown here is derived from an EMBL/GenBank/DDBJ whole genome shotgun (WGS) entry which is preliminary data.</text>
</comment>
<dbReference type="InterPro" id="IPR011043">
    <property type="entry name" value="Gal_Oxase/kelch_b-propeller"/>
</dbReference>
<dbReference type="Proteomes" id="UP000187203">
    <property type="component" value="Unassembled WGS sequence"/>
</dbReference>
<protein>
    <recommendedName>
        <fullName evidence="2">F-box domain-containing protein</fullName>
    </recommendedName>
</protein>
<sequence length="547" mass="63065">MAQRRRTLTRKRASETNLQSAKGFKLLARDENAMICYIPEDLIMEILARLPVKSLARFLCVCKNWHSSLTNPEFATNHAIRAQENSNARKVVCFGFESSLYRVNLERFETLIYYDKMNMFNVNPSAYNKRIALPKEKENSWIMLRIILGSCNGLIFLSYGQRKFYLFNPVTGESRYLFHSRGGKRKTKFAFGYDSSTKDYKIIRFRFDEPCSNLWVFSLENNSWRRPKKTNIQDTQNQVLPDLKTYEAVHVGGFLHWQVASPNPDSVLTFDLGQEKFGELINIPKDANEEARIMGVSVLHGCLCVTRKSIGYVQGCSIWAMKEYGVAESWTKLISLKALRPNETYFLDYYQLFPMFYMKEGRVLLLQNVFKIILYDLEKESFTESRIPLDEMPISYPDSILTFDLAQEKFGQLINIPKNRNEEPWISGVSVLQGCLCVTKECAQGFSIWAMKEYGVAESWTKLIKLKALLPGRTYVYDSQLFPMCYIKEGRVLLLQNVGKIIIYDLEKESFSEYRSIPTPGGLYFAGSGLQGMMTSNVESLVSPNYI</sequence>
<dbReference type="InterPro" id="IPR006527">
    <property type="entry name" value="F-box-assoc_dom_typ1"/>
</dbReference>
<evidence type="ECO:0000313" key="4">
    <source>
        <dbReference type="Proteomes" id="UP000187203"/>
    </source>
</evidence>
<dbReference type="PANTHER" id="PTHR31672">
    <property type="entry name" value="BNACNNG10540D PROTEIN"/>
    <property type="match status" value="1"/>
</dbReference>
<dbReference type="PANTHER" id="PTHR31672:SF13">
    <property type="entry name" value="F-BOX PROTEIN CPR30-LIKE"/>
    <property type="match status" value="1"/>
</dbReference>
<dbReference type="CDD" id="cd22157">
    <property type="entry name" value="F-box_AtFBW1-like"/>
    <property type="match status" value="1"/>
</dbReference>
<keyword evidence="1" id="KW-0812">Transmembrane</keyword>
<dbReference type="Gene3D" id="1.20.1280.50">
    <property type="match status" value="1"/>
</dbReference>
<accession>A0A1R3JRF8</accession>
<dbReference type="AlphaFoldDB" id="A0A1R3JRF8"/>
<dbReference type="SMART" id="SM00256">
    <property type="entry name" value="FBOX"/>
    <property type="match status" value="1"/>
</dbReference>
<dbReference type="Pfam" id="PF07734">
    <property type="entry name" value="FBA_1"/>
    <property type="match status" value="1"/>
</dbReference>
<keyword evidence="1" id="KW-0472">Membrane</keyword>
<evidence type="ECO:0000313" key="3">
    <source>
        <dbReference type="EMBL" id="OMO97482.1"/>
    </source>
</evidence>
<dbReference type="PROSITE" id="PS50181">
    <property type="entry name" value="FBOX"/>
    <property type="match status" value="1"/>
</dbReference>
<dbReference type="STRING" id="93759.A0A1R3JRF8"/>
<dbReference type="NCBIfam" id="TIGR01640">
    <property type="entry name" value="F_box_assoc_1"/>
    <property type="match status" value="1"/>
</dbReference>
<feature type="transmembrane region" description="Helical" evidence="1">
    <location>
        <begin position="142"/>
        <end position="160"/>
    </location>
</feature>
<organism evidence="3 4">
    <name type="scientific">Corchorus olitorius</name>
    <dbReference type="NCBI Taxonomy" id="93759"/>
    <lineage>
        <taxon>Eukaryota</taxon>
        <taxon>Viridiplantae</taxon>
        <taxon>Streptophyta</taxon>
        <taxon>Embryophyta</taxon>
        <taxon>Tracheophyta</taxon>
        <taxon>Spermatophyta</taxon>
        <taxon>Magnoliopsida</taxon>
        <taxon>eudicotyledons</taxon>
        <taxon>Gunneridae</taxon>
        <taxon>Pentapetalae</taxon>
        <taxon>rosids</taxon>
        <taxon>malvids</taxon>
        <taxon>Malvales</taxon>
        <taxon>Malvaceae</taxon>
        <taxon>Grewioideae</taxon>
        <taxon>Apeibeae</taxon>
        <taxon>Corchorus</taxon>
    </lineage>
</organism>
<proteinExistence type="predicted"/>
<gene>
    <name evidence="3" type="ORF">COLO4_14584</name>
</gene>
<dbReference type="InterPro" id="IPR017451">
    <property type="entry name" value="F-box-assoc_interact_dom"/>
</dbReference>
<dbReference type="OrthoDB" id="591557at2759"/>
<dbReference type="InterPro" id="IPR001810">
    <property type="entry name" value="F-box_dom"/>
</dbReference>
<dbReference type="InterPro" id="IPR036047">
    <property type="entry name" value="F-box-like_dom_sf"/>
</dbReference>
<feature type="domain" description="F-box" evidence="2">
    <location>
        <begin position="32"/>
        <end position="78"/>
    </location>
</feature>
<keyword evidence="1" id="KW-1133">Transmembrane helix</keyword>
<evidence type="ECO:0000256" key="1">
    <source>
        <dbReference type="SAM" id="Phobius"/>
    </source>
</evidence>
<dbReference type="Pfam" id="PF00646">
    <property type="entry name" value="F-box"/>
    <property type="match status" value="1"/>
</dbReference>
<dbReference type="InterPro" id="IPR050796">
    <property type="entry name" value="SCF_F-box_component"/>
</dbReference>
<dbReference type="SUPFAM" id="SSF50965">
    <property type="entry name" value="Galactose oxidase, central domain"/>
    <property type="match status" value="1"/>
</dbReference>
<name>A0A1R3JRF8_9ROSI</name>
<keyword evidence="4" id="KW-1185">Reference proteome</keyword>